<feature type="transmembrane region" description="Helical" evidence="8">
    <location>
        <begin position="296"/>
        <end position="318"/>
    </location>
</feature>
<dbReference type="PRINTS" id="PR01036">
    <property type="entry name" value="TCRTETB"/>
</dbReference>
<keyword evidence="4" id="KW-1003">Cell membrane</keyword>
<feature type="transmembrane region" description="Helical" evidence="8">
    <location>
        <begin position="398"/>
        <end position="417"/>
    </location>
</feature>
<dbReference type="Gene3D" id="1.20.1250.20">
    <property type="entry name" value="MFS general substrate transporter like domains"/>
    <property type="match status" value="1"/>
</dbReference>
<evidence type="ECO:0000256" key="2">
    <source>
        <dbReference type="ARBA" id="ARBA00008537"/>
    </source>
</evidence>
<dbReference type="CDD" id="cd17503">
    <property type="entry name" value="MFS_LmrB_MDR_like"/>
    <property type="match status" value="1"/>
</dbReference>
<feature type="transmembrane region" description="Helical" evidence="8">
    <location>
        <begin position="102"/>
        <end position="124"/>
    </location>
</feature>
<feature type="transmembrane region" description="Helical" evidence="8">
    <location>
        <begin position="437"/>
        <end position="458"/>
    </location>
</feature>
<keyword evidence="7 8" id="KW-0472">Membrane</keyword>
<dbReference type="PANTHER" id="PTHR42718:SF9">
    <property type="entry name" value="MAJOR FACILITATOR SUPERFAMILY MULTIDRUG TRANSPORTER MFSC"/>
    <property type="match status" value="1"/>
</dbReference>
<feature type="domain" description="Major facilitator superfamily (MFS) profile" evidence="9">
    <location>
        <begin position="11"/>
        <end position="463"/>
    </location>
</feature>
<feature type="transmembrane region" description="Helical" evidence="8">
    <location>
        <begin position="330"/>
        <end position="349"/>
    </location>
</feature>
<evidence type="ECO:0000256" key="3">
    <source>
        <dbReference type="ARBA" id="ARBA00022448"/>
    </source>
</evidence>
<evidence type="ECO:0000256" key="6">
    <source>
        <dbReference type="ARBA" id="ARBA00022989"/>
    </source>
</evidence>
<dbReference type="Pfam" id="PF07690">
    <property type="entry name" value="MFS_1"/>
    <property type="match status" value="1"/>
</dbReference>
<comment type="subcellular location">
    <subcellularLocation>
        <location evidence="1">Cell membrane</location>
        <topology evidence="1">Multi-pass membrane protein</topology>
    </subcellularLocation>
</comment>
<evidence type="ECO:0000256" key="8">
    <source>
        <dbReference type="SAM" id="Phobius"/>
    </source>
</evidence>
<feature type="transmembrane region" description="Helical" evidence="8">
    <location>
        <begin position="77"/>
        <end position="96"/>
    </location>
</feature>
<feature type="transmembrane region" description="Helical" evidence="8">
    <location>
        <begin position="267"/>
        <end position="290"/>
    </location>
</feature>
<keyword evidence="6 8" id="KW-1133">Transmembrane helix</keyword>
<dbReference type="Gene3D" id="1.20.1720.10">
    <property type="entry name" value="Multidrug resistance protein D"/>
    <property type="match status" value="1"/>
</dbReference>
<dbReference type="InterPro" id="IPR036259">
    <property type="entry name" value="MFS_trans_sf"/>
</dbReference>
<comment type="similarity">
    <text evidence="2">Belongs to the major facilitator superfamily. EmrB family.</text>
</comment>
<gene>
    <name evidence="10" type="primary">yhcA</name>
</gene>
<dbReference type="AlphaFoldDB" id="Q9Z9P3"/>
<dbReference type="PANTHER" id="PTHR42718">
    <property type="entry name" value="MAJOR FACILITATOR SUPERFAMILY MULTIDRUG TRANSPORTER MFSC"/>
    <property type="match status" value="1"/>
</dbReference>
<feature type="transmembrane region" description="Helical" evidence="8">
    <location>
        <begin position="355"/>
        <end position="377"/>
    </location>
</feature>
<accession>Q9Z9P3</accession>
<evidence type="ECO:0000256" key="4">
    <source>
        <dbReference type="ARBA" id="ARBA00022475"/>
    </source>
</evidence>
<name>Q9Z9P3_ALKHA</name>
<evidence type="ECO:0000259" key="9">
    <source>
        <dbReference type="PROSITE" id="PS50850"/>
    </source>
</evidence>
<dbReference type="EMBL" id="AB013375">
    <property type="protein sequence ID" value="BAA75389.1"/>
    <property type="molecule type" value="Genomic_DNA"/>
</dbReference>
<keyword evidence="3" id="KW-0813">Transport</keyword>
<organism evidence="10">
    <name type="scientific">Halalkalibacterium halodurans</name>
    <name type="common">Bacillus halodurans</name>
    <dbReference type="NCBI Taxonomy" id="86665"/>
    <lineage>
        <taxon>Bacteria</taxon>
        <taxon>Bacillati</taxon>
        <taxon>Bacillota</taxon>
        <taxon>Bacilli</taxon>
        <taxon>Bacillales</taxon>
        <taxon>Bacillaceae</taxon>
        <taxon>Halalkalibacterium (ex Joshi et al. 2022)</taxon>
    </lineage>
</organism>
<dbReference type="PROSITE" id="PS50850">
    <property type="entry name" value="MFS"/>
    <property type="match status" value="1"/>
</dbReference>
<evidence type="ECO:0000313" key="10">
    <source>
        <dbReference type="EMBL" id="BAA75389.1"/>
    </source>
</evidence>
<dbReference type="SUPFAM" id="SSF103473">
    <property type="entry name" value="MFS general substrate transporter"/>
    <property type="match status" value="1"/>
</dbReference>
<reference evidence="10" key="1">
    <citation type="journal article" date="1999" name="Extremophiles">
        <title>An improved physical and genetic map of the genome of alkaliphilic Bacillus sp. C-125.</title>
        <authorList>
            <person name="Takami H."/>
            <person name="Nakasone K."/>
            <person name="Hirama C."/>
            <person name="Takaki Y."/>
            <person name="Masui N."/>
            <person name="Fuji F."/>
            <person name="Nakamura Y."/>
            <person name="Inoue A."/>
        </authorList>
    </citation>
    <scope>NUCLEOTIDE SEQUENCE</scope>
    <source>
        <strain evidence="10">C-125</strain>
    </source>
</reference>
<sequence length="475" mass="51336">MMKNIPKKWMVVCAVLFGSFTMILNNSMLNPAIPQLMNVFEADAVATGWVITIFMVAMGMTMPLTGYLGDKIGKKEAYILGLGIFVLGSLLGALSWNLPSLIVFRGLQGIGGGVMMPLSMTLIFDAFPRNERGLATGVWGVASMMAPTIGPTLGGFIVETSNWKYLFLVNIPFGLLGIIAAVIYLPKIARSGQIKLDRWGFLFVTAGVGSILLAFGRMSDLTHLTEWINGVLLLLGALCLYVFVQVEKRAEQPLLDLSLFRIPAYSLSIWVAGISSIGLFAGIFLVPLLLQQVYDYGPIMTGLVFLPSALFTGLTMSIGGRMLDKRGPSGIMTAGMMIAAVGTFALGYLHLETGLWYIFAWMAIRGVGMGLTTMPATTTGMNAIPEGLISRGSAMNNVLRQMSSAFGIVFISVFFEVRRGQLALVSTSFEEATLQAINEGFFIVGFLTALSIPAAYWLEKKAKQGEQERVNSTAS</sequence>
<dbReference type="InterPro" id="IPR020846">
    <property type="entry name" value="MFS_dom"/>
</dbReference>
<feature type="transmembrane region" description="Helical" evidence="8">
    <location>
        <begin position="45"/>
        <end position="65"/>
    </location>
</feature>
<protein>
    <submittedName>
        <fullName evidence="10">YhcA</fullName>
    </submittedName>
</protein>
<feature type="transmembrane region" description="Helical" evidence="8">
    <location>
        <begin position="196"/>
        <end position="215"/>
    </location>
</feature>
<dbReference type="InterPro" id="IPR004638">
    <property type="entry name" value="EmrB-like"/>
</dbReference>
<feature type="transmembrane region" description="Helical" evidence="8">
    <location>
        <begin position="227"/>
        <end position="246"/>
    </location>
</feature>
<evidence type="ECO:0000256" key="1">
    <source>
        <dbReference type="ARBA" id="ARBA00004651"/>
    </source>
</evidence>
<feature type="transmembrane region" description="Helical" evidence="8">
    <location>
        <begin position="163"/>
        <end position="184"/>
    </location>
</feature>
<dbReference type="InterPro" id="IPR011701">
    <property type="entry name" value="MFS"/>
</dbReference>
<keyword evidence="5 8" id="KW-0812">Transmembrane</keyword>
<dbReference type="NCBIfam" id="TIGR00711">
    <property type="entry name" value="efflux_EmrB"/>
    <property type="match status" value="1"/>
</dbReference>
<dbReference type="GO" id="GO:0005886">
    <property type="term" value="C:plasma membrane"/>
    <property type="evidence" value="ECO:0007669"/>
    <property type="project" value="UniProtKB-SubCell"/>
</dbReference>
<proteinExistence type="inferred from homology"/>
<feature type="transmembrane region" description="Helical" evidence="8">
    <location>
        <begin position="136"/>
        <end position="157"/>
    </location>
</feature>
<evidence type="ECO:0000256" key="7">
    <source>
        <dbReference type="ARBA" id="ARBA00023136"/>
    </source>
</evidence>
<evidence type="ECO:0000256" key="5">
    <source>
        <dbReference type="ARBA" id="ARBA00022692"/>
    </source>
</evidence>
<dbReference type="GO" id="GO:0022857">
    <property type="term" value="F:transmembrane transporter activity"/>
    <property type="evidence" value="ECO:0007669"/>
    <property type="project" value="InterPro"/>
</dbReference>